<comment type="caution">
    <text evidence="2">The sequence shown here is derived from an EMBL/GenBank/DDBJ whole genome shotgun (WGS) entry which is preliminary data.</text>
</comment>
<accession>A0ABP9R096</accession>
<dbReference type="SUPFAM" id="SSF54637">
    <property type="entry name" value="Thioesterase/thiol ester dehydrase-isomerase"/>
    <property type="match status" value="1"/>
</dbReference>
<reference evidence="3" key="1">
    <citation type="journal article" date="2019" name="Int. J. Syst. Evol. Microbiol.">
        <title>The Global Catalogue of Microorganisms (GCM) 10K type strain sequencing project: providing services to taxonomists for standard genome sequencing and annotation.</title>
        <authorList>
            <consortium name="The Broad Institute Genomics Platform"/>
            <consortium name="The Broad Institute Genome Sequencing Center for Infectious Disease"/>
            <person name="Wu L."/>
            <person name="Ma J."/>
        </authorList>
    </citation>
    <scope>NUCLEOTIDE SEQUENCE [LARGE SCALE GENOMIC DNA]</scope>
    <source>
        <strain evidence="3">JCM 18472</strain>
    </source>
</reference>
<evidence type="ECO:0000259" key="1">
    <source>
        <dbReference type="Pfam" id="PF09500"/>
    </source>
</evidence>
<dbReference type="InterPro" id="IPR012660">
    <property type="entry name" value="YiiD_C"/>
</dbReference>
<organism evidence="2 3">
    <name type="scientific">Modicisalibacter zincidurans</name>
    <dbReference type="NCBI Taxonomy" id="1178777"/>
    <lineage>
        <taxon>Bacteria</taxon>
        <taxon>Pseudomonadati</taxon>
        <taxon>Pseudomonadota</taxon>
        <taxon>Gammaproteobacteria</taxon>
        <taxon>Oceanospirillales</taxon>
        <taxon>Halomonadaceae</taxon>
        <taxon>Modicisalibacter</taxon>
    </lineage>
</organism>
<name>A0ABP9R096_9GAMM</name>
<protein>
    <submittedName>
        <fullName evidence="2">YiiD C-terminal domain-containing protein</fullName>
    </submittedName>
</protein>
<dbReference type="Pfam" id="PF09500">
    <property type="entry name" value="YiiD_C"/>
    <property type="match status" value="1"/>
</dbReference>
<dbReference type="Gene3D" id="3.10.129.10">
    <property type="entry name" value="Hotdog Thioesterase"/>
    <property type="match status" value="1"/>
</dbReference>
<dbReference type="Proteomes" id="UP001500074">
    <property type="component" value="Unassembled WGS sequence"/>
</dbReference>
<dbReference type="EMBL" id="BAABKI010000002">
    <property type="protein sequence ID" value="GAA5169867.1"/>
    <property type="molecule type" value="Genomic_DNA"/>
</dbReference>
<proteinExistence type="predicted"/>
<evidence type="ECO:0000313" key="3">
    <source>
        <dbReference type="Proteomes" id="UP001500074"/>
    </source>
</evidence>
<gene>
    <name evidence="2" type="ORF">GCM10023342_02460</name>
</gene>
<dbReference type="InterPro" id="IPR029069">
    <property type="entry name" value="HotDog_dom_sf"/>
</dbReference>
<feature type="domain" description="Thioesterase putative" evidence="1">
    <location>
        <begin position="27"/>
        <end position="165"/>
    </location>
</feature>
<evidence type="ECO:0000313" key="2">
    <source>
        <dbReference type="EMBL" id="GAA5169867.1"/>
    </source>
</evidence>
<sequence>MAGREPGTAYPSLALPEPGQQDDLLLFQQWLETAIPMAGRFGMQRLYWQDATLLCDVYLAPNLNDKGTGFGGSLMAQSTLLGWCWTTLWLRARGFRRDVVIAEATQRFLAPVTADYRLSCRAAEPEEPTRFAAQLDAHGKGRIKLVQQIHVDDRLCFEAIGDYAARPVGRRT</sequence>
<keyword evidence="3" id="KW-1185">Reference proteome</keyword>